<dbReference type="PANTHER" id="PTHR45632:SF3">
    <property type="entry name" value="KELCH-LIKE PROTEIN 32"/>
    <property type="match status" value="1"/>
</dbReference>
<keyword evidence="2" id="KW-0677">Repeat</keyword>
<dbReference type="InterPro" id="IPR015915">
    <property type="entry name" value="Kelch-typ_b-propeller"/>
</dbReference>
<dbReference type="Gene3D" id="2.120.10.80">
    <property type="entry name" value="Kelch-type beta propeller"/>
    <property type="match status" value="2"/>
</dbReference>
<evidence type="ECO:0000313" key="4">
    <source>
        <dbReference type="Proteomes" id="UP000242188"/>
    </source>
</evidence>
<dbReference type="SMART" id="SM00612">
    <property type="entry name" value="Kelch"/>
    <property type="match status" value="3"/>
</dbReference>
<organism evidence="3 4">
    <name type="scientific">Mizuhopecten yessoensis</name>
    <name type="common">Japanese scallop</name>
    <name type="synonym">Patinopecten yessoensis</name>
    <dbReference type="NCBI Taxonomy" id="6573"/>
    <lineage>
        <taxon>Eukaryota</taxon>
        <taxon>Metazoa</taxon>
        <taxon>Spiralia</taxon>
        <taxon>Lophotrochozoa</taxon>
        <taxon>Mollusca</taxon>
        <taxon>Bivalvia</taxon>
        <taxon>Autobranchia</taxon>
        <taxon>Pteriomorphia</taxon>
        <taxon>Pectinida</taxon>
        <taxon>Pectinoidea</taxon>
        <taxon>Pectinidae</taxon>
        <taxon>Mizuhopecten</taxon>
    </lineage>
</organism>
<keyword evidence="4" id="KW-1185">Reference proteome</keyword>
<evidence type="ECO:0000256" key="2">
    <source>
        <dbReference type="ARBA" id="ARBA00022737"/>
    </source>
</evidence>
<dbReference type="Proteomes" id="UP000242188">
    <property type="component" value="Unassembled WGS sequence"/>
</dbReference>
<evidence type="ECO:0000256" key="1">
    <source>
        <dbReference type="ARBA" id="ARBA00022441"/>
    </source>
</evidence>
<dbReference type="PANTHER" id="PTHR45632">
    <property type="entry name" value="LD33804P"/>
    <property type="match status" value="1"/>
</dbReference>
<dbReference type="EMBL" id="NEDP02076638">
    <property type="protein sequence ID" value="OWF36333.1"/>
    <property type="molecule type" value="Genomic_DNA"/>
</dbReference>
<dbReference type="AlphaFoldDB" id="A0A210PIN1"/>
<dbReference type="OrthoDB" id="6052799at2759"/>
<accession>A0A210PIN1</accession>
<keyword evidence="1" id="KW-0880">Kelch repeat</keyword>
<dbReference type="STRING" id="6573.A0A210PIN1"/>
<evidence type="ECO:0000313" key="3">
    <source>
        <dbReference type="EMBL" id="OWF36333.1"/>
    </source>
</evidence>
<dbReference type="SUPFAM" id="SSF117281">
    <property type="entry name" value="Kelch motif"/>
    <property type="match status" value="2"/>
</dbReference>
<comment type="caution">
    <text evidence="3">The sequence shown here is derived from an EMBL/GenBank/DDBJ whole genome shotgun (WGS) entry which is preliminary data.</text>
</comment>
<gene>
    <name evidence="3" type="ORF">KP79_PYT04201</name>
</gene>
<dbReference type="InterPro" id="IPR006652">
    <property type="entry name" value="Kelch_1"/>
</dbReference>
<dbReference type="Pfam" id="PF24681">
    <property type="entry name" value="Kelch_KLHDC2_KLHL20_DRC7"/>
    <property type="match status" value="1"/>
</dbReference>
<dbReference type="Pfam" id="PF01344">
    <property type="entry name" value="Kelch_1"/>
    <property type="match status" value="1"/>
</dbReference>
<sequence length="357" mass="40507">MTGYINSPPKPITIQHRLYIINKAGTGEAHYIILTPDHSDILSYQVKTDHWKATKDICNFGAAVVDNLLYIFGGYNKRSAKHLDACFRYNPFEGVWSALPPMPRPRAKFSTAVVKGKIIVTGGELPDGRQSVMCDMFDPVKDTWTELRPLISPRSNHACAVFNDDIYCAGGCNGNKFHNNLWVYEGQKWEELDREYPQKLPVNLDRFAMVKQGRSFYFIGGVSCRKDKDFSGRFKFVTERRIFSYATSVSALEETQGDALSSRLVSPWCNNLPTMTFARHSAGVAAIGHKLYVFGGSVLETGQQVRLVEYFDTATGEWEEDFRFRKGDVSNVTCAVLEVPNKQDDDQVHFKLKWVLW</sequence>
<protein>
    <submittedName>
        <fullName evidence="3">Influenza virus NS1A-binding protein-like</fullName>
    </submittedName>
</protein>
<reference evidence="3 4" key="1">
    <citation type="journal article" date="2017" name="Nat. Ecol. Evol.">
        <title>Scallop genome provides insights into evolution of bilaterian karyotype and development.</title>
        <authorList>
            <person name="Wang S."/>
            <person name="Zhang J."/>
            <person name="Jiao W."/>
            <person name="Li J."/>
            <person name="Xun X."/>
            <person name="Sun Y."/>
            <person name="Guo X."/>
            <person name="Huan P."/>
            <person name="Dong B."/>
            <person name="Zhang L."/>
            <person name="Hu X."/>
            <person name="Sun X."/>
            <person name="Wang J."/>
            <person name="Zhao C."/>
            <person name="Wang Y."/>
            <person name="Wang D."/>
            <person name="Huang X."/>
            <person name="Wang R."/>
            <person name="Lv J."/>
            <person name="Li Y."/>
            <person name="Zhang Z."/>
            <person name="Liu B."/>
            <person name="Lu W."/>
            <person name="Hui Y."/>
            <person name="Liang J."/>
            <person name="Zhou Z."/>
            <person name="Hou R."/>
            <person name="Li X."/>
            <person name="Liu Y."/>
            <person name="Li H."/>
            <person name="Ning X."/>
            <person name="Lin Y."/>
            <person name="Zhao L."/>
            <person name="Xing Q."/>
            <person name="Dou J."/>
            <person name="Li Y."/>
            <person name="Mao J."/>
            <person name="Guo H."/>
            <person name="Dou H."/>
            <person name="Li T."/>
            <person name="Mu C."/>
            <person name="Jiang W."/>
            <person name="Fu Q."/>
            <person name="Fu X."/>
            <person name="Miao Y."/>
            <person name="Liu J."/>
            <person name="Yu Q."/>
            <person name="Li R."/>
            <person name="Liao H."/>
            <person name="Li X."/>
            <person name="Kong Y."/>
            <person name="Jiang Z."/>
            <person name="Chourrout D."/>
            <person name="Li R."/>
            <person name="Bao Z."/>
        </authorList>
    </citation>
    <scope>NUCLEOTIDE SEQUENCE [LARGE SCALE GENOMIC DNA]</scope>
    <source>
        <strain evidence="3 4">PY_sf001</strain>
    </source>
</reference>
<name>A0A210PIN1_MIZYE</name>
<proteinExistence type="predicted"/>